<name>A0AAE3FY96_9EURY</name>
<feature type="region of interest" description="Disordered" evidence="2">
    <location>
        <begin position="492"/>
        <end position="512"/>
    </location>
</feature>
<dbReference type="InterPro" id="IPR027417">
    <property type="entry name" value="P-loop_NTPase"/>
</dbReference>
<keyword evidence="1" id="KW-0175">Coiled coil</keyword>
<accession>A0AAE3FY96</accession>
<evidence type="ECO:0000313" key="3">
    <source>
        <dbReference type="EMBL" id="MCL9817772.1"/>
    </source>
</evidence>
<feature type="coiled-coil region" evidence="1">
    <location>
        <begin position="132"/>
        <end position="159"/>
    </location>
</feature>
<proteinExistence type="predicted"/>
<dbReference type="SUPFAM" id="SSF52540">
    <property type="entry name" value="P-loop containing nucleoside triphosphate hydrolases"/>
    <property type="match status" value="1"/>
</dbReference>
<gene>
    <name evidence="3" type="ORF">AArcSt2_12540</name>
</gene>
<keyword evidence="4" id="KW-1185">Reference proteome</keyword>
<comment type="caution">
    <text evidence="3">The sequence shown here is derived from an EMBL/GenBank/DDBJ whole genome shotgun (WGS) entry which is preliminary data.</text>
</comment>
<organism evidence="3 4">
    <name type="scientific">Natronocalculus amylovorans</name>
    <dbReference type="NCBI Taxonomy" id="2917812"/>
    <lineage>
        <taxon>Archaea</taxon>
        <taxon>Methanobacteriati</taxon>
        <taxon>Methanobacteriota</taxon>
        <taxon>Stenosarchaea group</taxon>
        <taxon>Halobacteria</taxon>
        <taxon>Halobacteriales</taxon>
        <taxon>Haloferacaceae</taxon>
        <taxon>Natronocalculus</taxon>
    </lineage>
</organism>
<evidence type="ECO:0000256" key="2">
    <source>
        <dbReference type="SAM" id="MobiDB-lite"/>
    </source>
</evidence>
<reference evidence="3" key="1">
    <citation type="journal article" date="2022" name="Syst. Appl. Microbiol.">
        <title>Natronocalculus amylovorans gen. nov., sp. nov., and Natranaeroarchaeum aerophilus sp. nov., dominant culturable amylolytic natronoarchaea from hypersaline soda lakes in southwestern Siberia.</title>
        <authorList>
            <person name="Sorokin D.Y."/>
            <person name="Elcheninov A.G."/>
            <person name="Khizhniak T.V."/>
            <person name="Koenen M."/>
            <person name="Bale N.J."/>
            <person name="Damste J.S.S."/>
            <person name="Kublanov I.V."/>
        </authorList>
    </citation>
    <scope>NUCLEOTIDE SEQUENCE</scope>
    <source>
        <strain evidence="3">AArc-St2</strain>
    </source>
</reference>
<dbReference type="EMBL" id="JAKRVX010000005">
    <property type="protein sequence ID" value="MCL9817772.1"/>
    <property type="molecule type" value="Genomic_DNA"/>
</dbReference>
<evidence type="ECO:0000256" key="1">
    <source>
        <dbReference type="SAM" id="Coils"/>
    </source>
</evidence>
<dbReference type="AlphaFoldDB" id="A0AAE3FY96"/>
<sequence length="911" mass="104652">MEGKVEYWEDEIYDQFEEEREINFVTLIEGNTGTGKSELCAYLSLRLEEEGRPVLYIKKSDGILTIINKRIPQFCENHGKEPPETTAKSRQFEEQIEKLPKTVASQIAGDAISALANYDIKDNVDELSDFIYERLDILLEQSENDEKEDEKESKKMIDEGDYKNNSDIQIFNNEKEWPPIKAIDELNNRIINAIEGKYGVPPIDELLRDVGDKFENTRPVFVIEDVSITGSEADKLTNFMEDKDTKSNWDFILAGTTDSTEEFKSQTSEARFNIYQTTDNIDGNQVPHLTKEDAVQFIRPYLGYIKNHDGSVSYERDEYNKVKSIKDPLQNTICTTCEFCDREFRDLFPFNENFIERLFESLEPPTPRAYIVRVSQILRRWARGDINSPADADVLQNVGFNTRPSEEVRNFSKPLTRSALWYGNVNEDEGFFTVNKKFLDAFNIIDNKWDLNEAPIEVNESEVRVPISDATEYIQRETDLEDSESVRNEIQKRQGQVHPWRNNPTDPALVTTDTDIHTGARSILQELTDDFKIKPRAPIRYSMGGEKKPLSFHRGSNPRDDDAIREEIEGYQLPVGTQELSLDLFYRFVSVGVETRFDKNPSHNTFLQKFGSQLTSYAEEWQKNVNKRELDPAEKIFTNAGNHYDLADFTLASYGLVYLLSNPDRELTANNIAEDFSNKLSLDTDLDSYLEEEFDDDDYDHLRSLMDNSETIINLMKWKFGVISSVLDRQAIEEKLAANRPFSVLDTLGIGAISRLSSDVQFTDGTSFKSVGVDLYRVNAALRTLEARESSEPASELILQSLDGADLEEIQSTGDIIRSGYDDEIDTYLYEALGKLEQLDRDEIEEQIDNSRLAQSLKDGDKQDRIQQILIEQQLRDSEIYHVLCNLDFENIEDAEDIGAYFLQVGDFYVE</sequence>
<evidence type="ECO:0000313" key="4">
    <source>
        <dbReference type="Proteomes" id="UP001203207"/>
    </source>
</evidence>
<protein>
    <submittedName>
        <fullName evidence="3">Uncharacterized protein</fullName>
    </submittedName>
</protein>
<dbReference type="Proteomes" id="UP001203207">
    <property type="component" value="Unassembled WGS sequence"/>
</dbReference>
<reference evidence="3" key="2">
    <citation type="submission" date="2022-02" db="EMBL/GenBank/DDBJ databases">
        <authorList>
            <person name="Elcheninov A.G."/>
            <person name="Sorokin D.Y."/>
            <person name="Kublanov I.V."/>
        </authorList>
    </citation>
    <scope>NUCLEOTIDE SEQUENCE</scope>
    <source>
        <strain evidence="3">AArc-St2</strain>
    </source>
</reference>